<dbReference type="InterPro" id="IPR011006">
    <property type="entry name" value="CheY-like_superfamily"/>
</dbReference>
<evidence type="ECO:0000256" key="2">
    <source>
        <dbReference type="ARBA" id="ARBA00023012"/>
    </source>
</evidence>
<dbReference type="EMBL" id="CP048877">
    <property type="protein sequence ID" value="QIJ72106.1"/>
    <property type="molecule type" value="Genomic_DNA"/>
</dbReference>
<evidence type="ECO:0000256" key="4">
    <source>
        <dbReference type="ARBA" id="ARBA00023125"/>
    </source>
</evidence>
<name>A0A6G7PX27_9BACT</name>
<dbReference type="AlphaFoldDB" id="A0A6G7PX27"/>
<dbReference type="PANTHER" id="PTHR48111">
    <property type="entry name" value="REGULATOR OF RPOS"/>
    <property type="match status" value="1"/>
</dbReference>
<dbReference type="GO" id="GO:0000156">
    <property type="term" value="F:phosphorelay response regulator activity"/>
    <property type="evidence" value="ECO:0007669"/>
    <property type="project" value="TreeGrafter"/>
</dbReference>
<dbReference type="PROSITE" id="PS50110">
    <property type="entry name" value="RESPONSE_REGULATORY"/>
    <property type="match status" value="1"/>
</dbReference>
<dbReference type="GO" id="GO:0032993">
    <property type="term" value="C:protein-DNA complex"/>
    <property type="evidence" value="ECO:0007669"/>
    <property type="project" value="TreeGrafter"/>
</dbReference>
<keyword evidence="1" id="KW-0597">Phosphoprotein</keyword>
<keyword evidence="3" id="KW-0805">Transcription regulation</keyword>
<dbReference type="InterPro" id="IPR001789">
    <property type="entry name" value="Sig_transdc_resp-reg_receiver"/>
</dbReference>
<evidence type="ECO:0000313" key="6">
    <source>
        <dbReference type="EMBL" id="QIJ72106.1"/>
    </source>
</evidence>
<dbReference type="GO" id="GO:0006355">
    <property type="term" value="P:regulation of DNA-templated transcription"/>
    <property type="evidence" value="ECO:0007669"/>
    <property type="project" value="TreeGrafter"/>
</dbReference>
<organism evidence="6 7">
    <name type="scientific">Thermosulfuriphilus ammonigenes</name>
    <dbReference type="NCBI Taxonomy" id="1936021"/>
    <lineage>
        <taxon>Bacteria</taxon>
        <taxon>Pseudomonadati</taxon>
        <taxon>Thermodesulfobacteriota</taxon>
        <taxon>Thermodesulfobacteria</taxon>
        <taxon>Thermodesulfobacteriales</taxon>
        <taxon>Thermodesulfobacteriaceae</taxon>
        <taxon>Thermosulfuriphilus</taxon>
    </lineage>
</organism>
<evidence type="ECO:0000256" key="1">
    <source>
        <dbReference type="ARBA" id="ARBA00022553"/>
    </source>
</evidence>
<protein>
    <submittedName>
        <fullName evidence="6">Response regulator</fullName>
    </submittedName>
</protein>
<keyword evidence="5" id="KW-0804">Transcription</keyword>
<evidence type="ECO:0000256" key="3">
    <source>
        <dbReference type="ARBA" id="ARBA00023015"/>
    </source>
</evidence>
<gene>
    <name evidence="6" type="ORF">G4V39_07420</name>
</gene>
<dbReference type="GO" id="GO:0000976">
    <property type="term" value="F:transcription cis-regulatory region binding"/>
    <property type="evidence" value="ECO:0007669"/>
    <property type="project" value="TreeGrafter"/>
</dbReference>
<dbReference type="PANTHER" id="PTHR48111:SF1">
    <property type="entry name" value="TWO-COMPONENT RESPONSE REGULATOR ORR33"/>
    <property type="match status" value="1"/>
</dbReference>
<dbReference type="SMART" id="SM00448">
    <property type="entry name" value="REC"/>
    <property type="match status" value="1"/>
</dbReference>
<evidence type="ECO:0000313" key="7">
    <source>
        <dbReference type="Proteomes" id="UP000502179"/>
    </source>
</evidence>
<evidence type="ECO:0000256" key="5">
    <source>
        <dbReference type="ARBA" id="ARBA00023163"/>
    </source>
</evidence>
<dbReference type="KEGG" id="tav:G4V39_07420"/>
<reference evidence="6 7" key="1">
    <citation type="submission" date="2020-02" db="EMBL/GenBank/DDBJ databases">
        <title>Genome analysis of Thermosulfuriphilus ammonigenes ST65T, an anaerobic thermophilic chemolithoautotrophic bacterium isolated from a deep-sea hydrothermal vent.</title>
        <authorList>
            <person name="Slobodkina G."/>
            <person name="Allioux M."/>
            <person name="Merkel A."/>
            <person name="Alain K."/>
            <person name="Jebbar M."/>
            <person name="Slobodkin A."/>
        </authorList>
    </citation>
    <scope>NUCLEOTIDE SEQUENCE [LARGE SCALE GENOMIC DNA]</scope>
    <source>
        <strain evidence="6 7">ST65</strain>
    </source>
</reference>
<dbReference type="InterPro" id="IPR039420">
    <property type="entry name" value="WalR-like"/>
</dbReference>
<dbReference type="Pfam" id="PF00072">
    <property type="entry name" value="Response_reg"/>
    <property type="match status" value="1"/>
</dbReference>
<dbReference type="GO" id="GO:0005829">
    <property type="term" value="C:cytosol"/>
    <property type="evidence" value="ECO:0007669"/>
    <property type="project" value="TreeGrafter"/>
</dbReference>
<proteinExistence type="predicted"/>
<dbReference type="FunFam" id="3.40.50.2300:FF:000001">
    <property type="entry name" value="DNA-binding response regulator PhoB"/>
    <property type="match status" value="1"/>
</dbReference>
<accession>A0A6G7PX27</accession>
<sequence>MAERKPKILLVDDEESIHVLYREELEEEGYEVYSALNGEEALKMAEEVDPDLVILDINMPGMDGIEVLRQLKEKKPNRPVILSSAYPEYKQDLASWASDDYIVKSYNLDELKASVKRQLQRVLGG</sequence>
<keyword evidence="4" id="KW-0238">DNA-binding</keyword>
<dbReference type="SUPFAM" id="SSF52172">
    <property type="entry name" value="CheY-like"/>
    <property type="match status" value="1"/>
</dbReference>
<dbReference type="Proteomes" id="UP000502179">
    <property type="component" value="Chromosome"/>
</dbReference>
<keyword evidence="7" id="KW-1185">Reference proteome</keyword>
<keyword evidence="2" id="KW-0902">Two-component regulatory system</keyword>
<dbReference type="Gene3D" id="3.40.50.2300">
    <property type="match status" value="1"/>
</dbReference>
<dbReference type="RefSeq" id="WP_166032323.1">
    <property type="nucleotide sequence ID" value="NZ_CP048877.1"/>
</dbReference>